<dbReference type="InterPro" id="IPR012893">
    <property type="entry name" value="HipA-like_C"/>
</dbReference>
<dbReference type="AlphaFoldDB" id="A0A4R7B361"/>
<feature type="domain" description="HipA N-terminal subdomain 1" evidence="5">
    <location>
        <begin position="15"/>
        <end position="114"/>
    </location>
</feature>
<comment type="similarity">
    <text evidence="1">Belongs to the HipA Ser/Thr kinase family.</text>
</comment>
<dbReference type="Pfam" id="PF13657">
    <property type="entry name" value="Couple_hipA"/>
    <property type="match status" value="1"/>
</dbReference>
<dbReference type="InterPro" id="IPR017508">
    <property type="entry name" value="HipA_N1"/>
</dbReference>
<evidence type="ECO:0000259" key="5">
    <source>
        <dbReference type="Pfam" id="PF13657"/>
    </source>
</evidence>
<evidence type="ECO:0000256" key="1">
    <source>
        <dbReference type="ARBA" id="ARBA00010164"/>
    </source>
</evidence>
<dbReference type="InterPro" id="IPR052028">
    <property type="entry name" value="HipA_Ser/Thr_kinase"/>
</dbReference>
<dbReference type="GO" id="GO:0005829">
    <property type="term" value="C:cytosol"/>
    <property type="evidence" value="ECO:0007669"/>
    <property type="project" value="TreeGrafter"/>
</dbReference>
<dbReference type="Pfam" id="PF07804">
    <property type="entry name" value="HipA_C"/>
    <property type="match status" value="1"/>
</dbReference>
<dbReference type="Proteomes" id="UP000295611">
    <property type="component" value="Unassembled WGS sequence"/>
</dbReference>
<protein>
    <submittedName>
        <fullName evidence="6">Serine/threonine-protein kinase HipA</fullName>
    </submittedName>
</protein>
<evidence type="ECO:0000313" key="6">
    <source>
        <dbReference type="EMBL" id="TDR76443.1"/>
    </source>
</evidence>
<sequence length="410" mass="46432">MRMLNVYYNGWGERFLLGRLAQDRHTLMFEYSPEAIERDLSLSPLKLPLRTAGYSRFPDYQEYLPGLIADALPDGWGRLVMDRFFATKGMGRELITVLDRLAFIGDRAMGALSFEPETEHGLEPADVNLLTIAREVQEVKAGEASNALRELALMGGSPQGARPKVLLQYDRANDRVSTDTNAAGEPWLVKFPGQGEDKEACALEYCYSLMARDCGLDMPETAYFDLADNLAAFGIKRFDRHHGERVPILTMAGVLDDDFRIPACDYDSTLMPLVMFLTNDQREVFKAFERCVFNIIFNNRDDHTKNFSFLLNQSQRWELAPAYDLTYCPGPSGEHQLAIRGEARHPGREQLLAMVKEHRLARTAAEQCIEKIAAVAHRFDEYVSGYGIRRSTVAEIERRIGDNALRCLSR</sequence>
<dbReference type="PANTHER" id="PTHR37419">
    <property type="entry name" value="SERINE/THREONINE-PROTEIN KINASE TOXIN HIPA"/>
    <property type="match status" value="1"/>
</dbReference>
<dbReference type="EMBL" id="SNZP01000011">
    <property type="protein sequence ID" value="TDR76443.1"/>
    <property type="molecule type" value="Genomic_DNA"/>
</dbReference>
<dbReference type="GO" id="GO:0004674">
    <property type="term" value="F:protein serine/threonine kinase activity"/>
    <property type="evidence" value="ECO:0007669"/>
    <property type="project" value="TreeGrafter"/>
</dbReference>
<keyword evidence="7" id="KW-1185">Reference proteome</keyword>
<dbReference type="Gene3D" id="1.10.1070.20">
    <property type="match status" value="1"/>
</dbReference>
<name>A0A4R7B361_9NEIS</name>
<proteinExistence type="inferred from homology"/>
<accession>A0A4R7B361</accession>
<feature type="domain" description="HipA-like C-terminal" evidence="4">
    <location>
        <begin position="157"/>
        <end position="374"/>
    </location>
</feature>
<evidence type="ECO:0000256" key="2">
    <source>
        <dbReference type="ARBA" id="ARBA00022679"/>
    </source>
</evidence>
<gene>
    <name evidence="6" type="ORF">DFP86_11126</name>
</gene>
<reference evidence="6 7" key="1">
    <citation type="submission" date="2019-03" db="EMBL/GenBank/DDBJ databases">
        <title>Genomic Encyclopedia of Type Strains, Phase III (KMG-III): the genomes of soil and plant-associated and newly described type strains.</title>
        <authorList>
            <person name="Whitman W."/>
        </authorList>
    </citation>
    <scope>NUCLEOTIDE SEQUENCE [LARGE SCALE GENOMIC DNA]</scope>
    <source>
        <strain evidence="6 7">CECT 8976</strain>
    </source>
</reference>
<keyword evidence="2" id="KW-0808">Transferase</keyword>
<organism evidence="6 7">
    <name type="scientific">Paludibacterium purpuratum</name>
    <dbReference type="NCBI Taxonomy" id="1144873"/>
    <lineage>
        <taxon>Bacteria</taxon>
        <taxon>Pseudomonadati</taxon>
        <taxon>Pseudomonadota</taxon>
        <taxon>Betaproteobacteria</taxon>
        <taxon>Neisseriales</taxon>
        <taxon>Chromobacteriaceae</taxon>
        <taxon>Paludibacterium</taxon>
    </lineage>
</organism>
<keyword evidence="3 6" id="KW-0418">Kinase</keyword>
<evidence type="ECO:0000313" key="7">
    <source>
        <dbReference type="Proteomes" id="UP000295611"/>
    </source>
</evidence>
<evidence type="ECO:0000259" key="4">
    <source>
        <dbReference type="Pfam" id="PF07804"/>
    </source>
</evidence>
<dbReference type="PANTHER" id="PTHR37419:SF8">
    <property type="entry name" value="TOXIN YJJJ"/>
    <property type="match status" value="1"/>
</dbReference>
<comment type="caution">
    <text evidence="6">The sequence shown here is derived from an EMBL/GenBank/DDBJ whole genome shotgun (WGS) entry which is preliminary data.</text>
</comment>
<evidence type="ECO:0000256" key="3">
    <source>
        <dbReference type="ARBA" id="ARBA00022777"/>
    </source>
</evidence>